<dbReference type="GO" id="GO:0004386">
    <property type="term" value="F:helicase activity"/>
    <property type="evidence" value="ECO:0007669"/>
    <property type="project" value="UniProtKB-KW"/>
</dbReference>
<evidence type="ECO:0000256" key="5">
    <source>
        <dbReference type="SAM" id="MobiDB-lite"/>
    </source>
</evidence>
<accession>A0A199U9C7</accession>
<dbReference type="OrthoDB" id="1902637at2759"/>
<dbReference type="GO" id="GO:0003676">
    <property type="term" value="F:nucleic acid binding"/>
    <property type="evidence" value="ECO:0007669"/>
    <property type="project" value="InterPro"/>
</dbReference>
<evidence type="ECO:0000256" key="2">
    <source>
        <dbReference type="ARBA" id="ARBA00022801"/>
    </source>
</evidence>
<dbReference type="STRING" id="3983.A0A199U9C7"/>
<dbReference type="PANTHER" id="PTHR47960">
    <property type="entry name" value="DEAD-BOX ATP-DEPENDENT RNA HELICASE 50"/>
    <property type="match status" value="1"/>
</dbReference>
<dbReference type="Gramene" id="Manes.07G091866.1.v8.1">
    <property type="protein sequence ID" value="Manes.07G091866.1.v8.1.CDS"/>
    <property type="gene ID" value="Manes.07G091866.v8.1"/>
</dbReference>
<keyword evidence="1" id="KW-0547">Nucleotide-binding</keyword>
<evidence type="ECO:0000256" key="3">
    <source>
        <dbReference type="ARBA" id="ARBA00022806"/>
    </source>
</evidence>
<proteinExistence type="predicted"/>
<evidence type="ECO:0000313" key="7">
    <source>
        <dbReference type="EMBL" id="OAY21284.1"/>
    </source>
</evidence>
<dbReference type="EMBL" id="KV451386">
    <property type="protein sequence ID" value="OAY21284.1"/>
    <property type="molecule type" value="Genomic_DNA"/>
</dbReference>
<keyword evidence="4" id="KW-0067">ATP-binding</keyword>
<gene>
    <name evidence="7" type="ORF">MANES_S101200</name>
</gene>
<dbReference type="SUPFAM" id="SSF52540">
    <property type="entry name" value="P-loop containing nucleoside triphosphate hydrolases"/>
    <property type="match status" value="1"/>
</dbReference>
<keyword evidence="2" id="KW-0378">Hydrolase</keyword>
<organism evidence="7">
    <name type="scientific">Manihot esculenta</name>
    <name type="common">Cassava</name>
    <name type="synonym">Jatropha manihot</name>
    <dbReference type="NCBI Taxonomy" id="3983"/>
    <lineage>
        <taxon>Eukaryota</taxon>
        <taxon>Viridiplantae</taxon>
        <taxon>Streptophyta</taxon>
        <taxon>Embryophyta</taxon>
        <taxon>Tracheophyta</taxon>
        <taxon>Spermatophyta</taxon>
        <taxon>Magnoliopsida</taxon>
        <taxon>eudicotyledons</taxon>
        <taxon>Gunneridae</taxon>
        <taxon>Pentapetalae</taxon>
        <taxon>rosids</taxon>
        <taxon>fabids</taxon>
        <taxon>Malpighiales</taxon>
        <taxon>Euphorbiaceae</taxon>
        <taxon>Crotonoideae</taxon>
        <taxon>Manihoteae</taxon>
        <taxon>Manihot</taxon>
    </lineage>
</organism>
<dbReference type="AlphaFoldDB" id="A0A199U9C7"/>
<evidence type="ECO:0000259" key="6">
    <source>
        <dbReference type="Pfam" id="PF00270"/>
    </source>
</evidence>
<dbReference type="InterPro" id="IPR011545">
    <property type="entry name" value="DEAD/DEAH_box_helicase_dom"/>
</dbReference>
<dbReference type="GO" id="GO:0005524">
    <property type="term" value="F:ATP binding"/>
    <property type="evidence" value="ECO:0007669"/>
    <property type="project" value="UniProtKB-KW"/>
</dbReference>
<dbReference type="Pfam" id="PF00270">
    <property type="entry name" value="DEAD"/>
    <property type="match status" value="1"/>
</dbReference>
<reference evidence="7" key="1">
    <citation type="submission" date="2016-02" db="EMBL/GenBank/DDBJ databases">
        <title>WGS assembly of Manihot esculenta.</title>
        <authorList>
            <person name="Bredeson J.V."/>
            <person name="Prochnik S.E."/>
            <person name="Lyons J.B."/>
            <person name="Schmutz J."/>
            <person name="Grimwood J."/>
            <person name="Vrebalov J."/>
            <person name="Bart R.S."/>
            <person name="Amuge T."/>
            <person name="Ferguson M.E."/>
            <person name="Green R."/>
            <person name="Putnam N."/>
            <person name="Stites J."/>
            <person name="Rounsley S."/>
            <person name="Rokhsar D.S."/>
        </authorList>
    </citation>
    <scope>NUCLEOTIDE SEQUENCE [LARGE SCALE GENOMIC DNA]</scope>
    <source>
        <tissue evidence="7">Leaf</tissue>
    </source>
</reference>
<evidence type="ECO:0000256" key="1">
    <source>
        <dbReference type="ARBA" id="ARBA00022741"/>
    </source>
</evidence>
<keyword evidence="3" id="KW-0347">Helicase</keyword>
<dbReference type="InterPro" id="IPR027417">
    <property type="entry name" value="P-loop_NTPase"/>
</dbReference>
<evidence type="ECO:0000256" key="4">
    <source>
        <dbReference type="ARBA" id="ARBA00022840"/>
    </source>
</evidence>
<protein>
    <recommendedName>
        <fullName evidence="6">DEAD/DEAH-box helicase domain-containing protein</fullName>
    </recommendedName>
</protein>
<feature type="domain" description="DEAD/DEAH-box helicase" evidence="6">
    <location>
        <begin position="254"/>
        <end position="364"/>
    </location>
</feature>
<dbReference type="Gene3D" id="3.40.50.300">
    <property type="entry name" value="P-loop containing nucleotide triphosphate hydrolases"/>
    <property type="match status" value="2"/>
</dbReference>
<sequence>MAKGDDAVARKKNKSKRKKLNRENSNVSARVASIIAAKKRRQSGKRRMCQGMCFSLPTPDDPFNEQHEKMDFKVKEKKKIVQAKVNKREFGRGKNAPLGQDIHCRKNKDIDHLEHKKEKIVLVTSEMKNSILTNDNLGQKSPVDSETTKIQLNEKDYNHQQRACENSDCPSKFFILCLNAIEKALHLEVAYNNEDKPLFANPWGVEFLKCYSTGKDVLDTSGSSCTTEQIAWMASVAADTIARKEKQGLWFASPFLLFLVPSQEKAAEVRMVCKPLKDLGIHTVSLHPGASLDHQIHGLKSCEPEFLVSTPERLMELVSLKAINISGVSFLVVDGLDCLNQDGYLDTLKSIRQCISGNPNTVVFNNCFSHECVPVLQNLLSVSIQRLSLSHSIGSQSACIVQTINVCSSEEEKLSKGLQVLRDTFGDPLCFHNLKVLYIVGGDDKSANLLETLKSNRYSVSKGSDFDIPDVDSSLDSDRGKKPTISMINAEHISTADLGIYEIVILSNFVLSIDIYVKVLTRMARHSTRGVLHSFLTEEDAPLAGSLIEILEQCGQAVPEGLRTLHIRSSMLES</sequence>
<feature type="region of interest" description="Disordered" evidence="5">
    <location>
        <begin position="1"/>
        <end position="32"/>
    </location>
</feature>
<feature type="compositionally biased region" description="Basic residues" evidence="5">
    <location>
        <begin position="10"/>
        <end position="20"/>
    </location>
</feature>
<name>A0A199U9C7_MANES</name>
<dbReference type="GO" id="GO:0016787">
    <property type="term" value="F:hydrolase activity"/>
    <property type="evidence" value="ECO:0007669"/>
    <property type="project" value="UniProtKB-KW"/>
</dbReference>